<accession>A0A6N9YFI9</accession>
<dbReference type="EMBL" id="JAAGOB010000001">
    <property type="protein sequence ID" value="NED93700.1"/>
    <property type="molecule type" value="Genomic_DNA"/>
</dbReference>
<keyword evidence="3" id="KW-1185">Reference proteome</keyword>
<feature type="transmembrane region" description="Helical" evidence="1">
    <location>
        <begin position="25"/>
        <end position="46"/>
    </location>
</feature>
<dbReference type="Proteomes" id="UP000469185">
    <property type="component" value="Unassembled WGS sequence"/>
</dbReference>
<protein>
    <recommendedName>
        <fullName evidence="4">Tetratricopeptide repeat protein</fullName>
    </recommendedName>
</protein>
<dbReference type="AlphaFoldDB" id="A0A6N9YFI9"/>
<organism evidence="2 3">
    <name type="scientific">Phytoactinopolyspora alkaliphila</name>
    <dbReference type="NCBI Taxonomy" id="1783498"/>
    <lineage>
        <taxon>Bacteria</taxon>
        <taxon>Bacillati</taxon>
        <taxon>Actinomycetota</taxon>
        <taxon>Actinomycetes</taxon>
        <taxon>Jiangellales</taxon>
        <taxon>Jiangellaceae</taxon>
        <taxon>Phytoactinopolyspora</taxon>
    </lineage>
</organism>
<name>A0A6N9YFI9_9ACTN</name>
<evidence type="ECO:0000313" key="2">
    <source>
        <dbReference type="EMBL" id="NED93700.1"/>
    </source>
</evidence>
<evidence type="ECO:0008006" key="4">
    <source>
        <dbReference type="Google" id="ProtNLM"/>
    </source>
</evidence>
<keyword evidence="1" id="KW-0812">Transmembrane</keyword>
<proteinExistence type="predicted"/>
<comment type="caution">
    <text evidence="2">The sequence shown here is derived from an EMBL/GenBank/DDBJ whole genome shotgun (WGS) entry which is preliminary data.</text>
</comment>
<sequence>MTVLAAAFLILIGWRGLLLLRTDSAVAVGIGVAVVVVTVVGAWVLWRSVLFGWRMQTLARILEAEGGLPADELPRRPSGRAERDAADALFARRQAETEAAPEEWRTWFRLSLAYDDAGDRGRAREAARTAFTLYRDSQGRL</sequence>
<evidence type="ECO:0000313" key="3">
    <source>
        <dbReference type="Proteomes" id="UP000469185"/>
    </source>
</evidence>
<keyword evidence="1" id="KW-1133">Transmembrane helix</keyword>
<gene>
    <name evidence="2" type="ORF">G1H11_00035</name>
</gene>
<reference evidence="2 3" key="1">
    <citation type="submission" date="2020-02" db="EMBL/GenBank/DDBJ databases">
        <authorList>
            <person name="Li X.-J."/>
            <person name="Feng X.-M."/>
        </authorList>
    </citation>
    <scope>NUCLEOTIDE SEQUENCE [LARGE SCALE GENOMIC DNA]</scope>
    <source>
        <strain evidence="2 3">CGMCC 4.7225</strain>
    </source>
</reference>
<evidence type="ECO:0000256" key="1">
    <source>
        <dbReference type="SAM" id="Phobius"/>
    </source>
</evidence>
<keyword evidence="1" id="KW-0472">Membrane</keyword>